<protein>
    <recommendedName>
        <fullName evidence="4 12">GPI ethanolamine phosphate transferase 2</fullName>
    </recommendedName>
</protein>
<evidence type="ECO:0000256" key="4">
    <source>
        <dbReference type="ARBA" id="ARBA00020830"/>
    </source>
</evidence>
<keyword evidence="11" id="KW-0325">Glycoprotein</keyword>
<evidence type="ECO:0000256" key="10">
    <source>
        <dbReference type="ARBA" id="ARBA00023136"/>
    </source>
</evidence>
<evidence type="ECO:0000256" key="8">
    <source>
        <dbReference type="ARBA" id="ARBA00022824"/>
    </source>
</evidence>
<dbReference type="GO" id="GO:0005789">
    <property type="term" value="C:endoplasmic reticulum membrane"/>
    <property type="evidence" value="ECO:0007669"/>
    <property type="project" value="UniProtKB-SubCell"/>
</dbReference>
<evidence type="ECO:0000313" key="15">
    <source>
        <dbReference type="Proteomes" id="UP000769528"/>
    </source>
</evidence>
<dbReference type="CDD" id="cd16024">
    <property type="entry name" value="GPI_EPT_2"/>
    <property type="match status" value="1"/>
</dbReference>
<evidence type="ECO:0000256" key="3">
    <source>
        <dbReference type="ARBA" id="ARBA00005315"/>
    </source>
</evidence>
<feature type="transmembrane region" description="Helical" evidence="12">
    <location>
        <begin position="411"/>
        <end position="431"/>
    </location>
</feature>
<comment type="similarity">
    <text evidence="3 12">Belongs to the PIGG/PIGN/PIGO family. PIGG subfamily.</text>
</comment>
<evidence type="ECO:0000256" key="7">
    <source>
        <dbReference type="ARBA" id="ARBA00022692"/>
    </source>
</evidence>
<keyword evidence="10 12" id="KW-0472">Membrane</keyword>
<dbReference type="InterPro" id="IPR037674">
    <property type="entry name" value="PIG-G_N"/>
</dbReference>
<comment type="caution">
    <text evidence="14">The sequence shown here is derived from an EMBL/GenBank/DDBJ whole genome shotgun (WGS) entry which is preliminary data.</text>
</comment>
<feature type="transmembrane region" description="Helical" evidence="12">
    <location>
        <begin position="651"/>
        <end position="672"/>
    </location>
</feature>
<proteinExistence type="inferred from homology"/>
<dbReference type="GO" id="GO:0006506">
    <property type="term" value="P:GPI anchor biosynthetic process"/>
    <property type="evidence" value="ECO:0007669"/>
    <property type="project" value="UniProtKB-KW"/>
</dbReference>
<evidence type="ECO:0000256" key="2">
    <source>
        <dbReference type="ARBA" id="ARBA00004687"/>
    </source>
</evidence>
<evidence type="ECO:0000259" key="13">
    <source>
        <dbReference type="Pfam" id="PF19316"/>
    </source>
</evidence>
<evidence type="ECO:0000256" key="5">
    <source>
        <dbReference type="ARBA" id="ARBA00022502"/>
    </source>
</evidence>
<feature type="transmembrane region" description="Helical" evidence="12">
    <location>
        <begin position="740"/>
        <end position="760"/>
    </location>
</feature>
<dbReference type="Pfam" id="PF19316">
    <property type="entry name" value="PIGO_PIGG"/>
    <property type="match status" value="1"/>
</dbReference>
<reference evidence="14" key="1">
    <citation type="journal article" date="2021" name="Open Biol.">
        <title>Shared evolutionary footprints suggest mitochondrial oxidative damage underlies multiple complex I losses in fungi.</title>
        <authorList>
            <person name="Schikora-Tamarit M.A."/>
            <person name="Marcet-Houben M."/>
            <person name="Nosek J."/>
            <person name="Gabaldon T."/>
        </authorList>
    </citation>
    <scope>NUCLEOTIDE SEQUENCE</scope>
    <source>
        <strain evidence="14">CBS6341</strain>
    </source>
</reference>
<dbReference type="PANTHER" id="PTHR23072">
    <property type="entry name" value="PHOSPHATIDYLINOSITOL GLYCAN-RELATED"/>
    <property type="match status" value="1"/>
</dbReference>
<name>A0A9P8TEL2_9ASCO</name>
<feature type="transmembrane region" description="Helical" evidence="12">
    <location>
        <begin position="437"/>
        <end position="455"/>
    </location>
</feature>
<evidence type="ECO:0000256" key="9">
    <source>
        <dbReference type="ARBA" id="ARBA00022989"/>
    </source>
</evidence>
<evidence type="ECO:0000256" key="12">
    <source>
        <dbReference type="RuleBase" id="RU367106"/>
    </source>
</evidence>
<dbReference type="InterPro" id="IPR002591">
    <property type="entry name" value="Phosphodiest/P_Trfase"/>
</dbReference>
<gene>
    <name evidence="14" type="ORF">WICMUC_002605</name>
</gene>
<feature type="transmembrane region" description="Helical" evidence="12">
    <location>
        <begin position="608"/>
        <end position="631"/>
    </location>
</feature>
<feature type="transmembrane region" description="Helical" evidence="12">
    <location>
        <begin position="772"/>
        <end position="796"/>
    </location>
</feature>
<comment type="function">
    <text evidence="12">Ethanolamine phosphate transferase involved in glycosylphosphatidylinositol-anchor biosynthesis. Transfers ethanolamine phosphate to the GPI second mannose.</text>
</comment>
<dbReference type="FunFam" id="3.40.720.10:FF:000045">
    <property type="entry name" value="GPI ethanolamine phosphate transferase 2"/>
    <property type="match status" value="1"/>
</dbReference>
<dbReference type="Gene3D" id="3.40.720.10">
    <property type="entry name" value="Alkaline Phosphatase, subunit A"/>
    <property type="match status" value="1"/>
</dbReference>
<dbReference type="AlphaFoldDB" id="A0A9P8TEL2"/>
<feature type="transmembrane region" description="Helical" evidence="12">
    <location>
        <begin position="577"/>
        <end position="602"/>
    </location>
</feature>
<feature type="transmembrane region" description="Helical" evidence="12">
    <location>
        <begin position="490"/>
        <end position="510"/>
    </location>
</feature>
<dbReference type="InterPro" id="IPR039527">
    <property type="entry name" value="PIGG/GPI7"/>
</dbReference>
<feature type="domain" description="GPI ethanolamine phosphate transferase 2 C-terminal" evidence="13">
    <location>
        <begin position="378"/>
        <end position="795"/>
    </location>
</feature>
<dbReference type="InterPro" id="IPR017850">
    <property type="entry name" value="Alkaline_phosphatase_core_sf"/>
</dbReference>
<feature type="transmembrane region" description="Helical" evidence="12">
    <location>
        <begin position="516"/>
        <end position="539"/>
    </location>
</feature>
<dbReference type="Pfam" id="PF01663">
    <property type="entry name" value="Phosphodiest"/>
    <property type="match status" value="1"/>
</dbReference>
<evidence type="ECO:0000256" key="6">
    <source>
        <dbReference type="ARBA" id="ARBA00022679"/>
    </source>
</evidence>
<evidence type="ECO:0000313" key="14">
    <source>
        <dbReference type="EMBL" id="KAH3675516.1"/>
    </source>
</evidence>
<comment type="pathway">
    <text evidence="2 12">Glycolipid biosynthesis; glycosylphosphatidylinositol-anchor biosynthesis.</text>
</comment>
<feature type="transmembrane region" description="Helical" evidence="12">
    <location>
        <begin position="385"/>
        <end position="404"/>
    </location>
</feature>
<dbReference type="OrthoDB" id="272139at2759"/>
<dbReference type="Proteomes" id="UP000769528">
    <property type="component" value="Unassembled WGS sequence"/>
</dbReference>
<keyword evidence="15" id="KW-1185">Reference proteome</keyword>
<dbReference type="EMBL" id="JAEUBF010000753">
    <property type="protein sequence ID" value="KAH3675516.1"/>
    <property type="molecule type" value="Genomic_DNA"/>
</dbReference>
<evidence type="ECO:0000256" key="11">
    <source>
        <dbReference type="ARBA" id="ARBA00023180"/>
    </source>
</evidence>
<keyword evidence="6 12" id="KW-0808">Transferase</keyword>
<dbReference type="InterPro" id="IPR045687">
    <property type="entry name" value="PIGG/GPI7_C"/>
</dbReference>
<reference evidence="14" key="2">
    <citation type="submission" date="2021-01" db="EMBL/GenBank/DDBJ databases">
        <authorList>
            <person name="Schikora-Tamarit M.A."/>
        </authorList>
    </citation>
    <scope>NUCLEOTIDE SEQUENCE</scope>
    <source>
        <strain evidence="14">CBS6341</strain>
    </source>
</reference>
<sequence>MNWLLIIITFAFQLTGIFYFCLGFFPSKVVLQGYGEFSNGDFEPQFDKMVVMVVDALRSDFLFSEDSSFKFIHSLIRDGSALGYTAFSNPPTVTLPRLKGITTGSTPNFLDAVLNVIEEDSSSTLANQDSWLRQLKAAGKKIHMYGDDTWIKLFPTIFDVAEGTSSFFVSDFTEVDNNVTRHLDHELKTQDWDCLILHYLGLDHIGHKGGPSSTFMGPKQAEMDNIAERVYNSLDDRTLFVLLGDHGMNDIGNHGGSSSGETSAALVFISNKLKQLNSNQNSPLPLDADYTYYRRIEQIDIVPTISSLLHLPTPKNSLGIFIRDFLPLWHDSDQRKNVLVENLKHYLNFGNFEIDDTNEDTIYDELKEVQLDLTRSSTNYDEKTILIGLYLISVSVVISIILSLRQFGFQAVIFSIFSIVFGSTAFGSSLVEEEHQIWWWALTIFITVFSFKWKLNMIFLITAARFIRGWNTTGQKFVGYTLTNYLQNNIYINWILVGITISAYAFNLSVGGLSEIHPIIGFLISFLLIIISVSFKLIFSVVNGEIIPKEAITFIAFSINQLGVKTPQESLIGLAQLFYTVLLLAILLRVISKFYGISYWYFTDFHNLIVLALIFQSSITNIPIFLLLLILKNQFGFIAGQYQSINKATKIGYITFASIILQNFTFFSFGQTNSLNTIDLSNAYNGIESYDMITVGLLTFVSNFGGSLYWLFGSLSIIFENKDNLKIIKYHVIKSRFISNILFYSIVTLFTTGSCFTQRYHLFIWTVFSPKLLYSISWNFFMNFAMEILCLLIVWLY</sequence>
<keyword evidence="5 12" id="KW-0337">GPI-anchor biosynthesis</keyword>
<dbReference type="GO" id="GO:0051267">
    <property type="term" value="F:CP2 mannose-ethanolamine phosphotransferase activity"/>
    <property type="evidence" value="ECO:0007669"/>
    <property type="project" value="TreeGrafter"/>
</dbReference>
<evidence type="ECO:0000256" key="1">
    <source>
        <dbReference type="ARBA" id="ARBA00004477"/>
    </source>
</evidence>
<dbReference type="SUPFAM" id="SSF53649">
    <property type="entry name" value="Alkaline phosphatase-like"/>
    <property type="match status" value="1"/>
</dbReference>
<keyword evidence="7 12" id="KW-0812">Transmembrane</keyword>
<keyword evidence="9 12" id="KW-1133">Transmembrane helix</keyword>
<comment type="subcellular location">
    <subcellularLocation>
        <location evidence="1 12">Endoplasmic reticulum membrane</location>
        <topology evidence="1 12">Multi-pass membrane protein</topology>
    </subcellularLocation>
</comment>
<keyword evidence="8 12" id="KW-0256">Endoplasmic reticulum</keyword>
<feature type="transmembrane region" description="Helical" evidence="12">
    <location>
        <begin position="692"/>
        <end position="719"/>
    </location>
</feature>
<accession>A0A9P8TEL2</accession>
<dbReference type="PANTHER" id="PTHR23072:SF0">
    <property type="entry name" value="GPI ETHANOLAMINE PHOSPHATE TRANSFERASE 2"/>
    <property type="match status" value="1"/>
</dbReference>
<organism evidence="14 15">
    <name type="scientific">Wickerhamomyces mucosus</name>
    <dbReference type="NCBI Taxonomy" id="1378264"/>
    <lineage>
        <taxon>Eukaryota</taxon>
        <taxon>Fungi</taxon>
        <taxon>Dikarya</taxon>
        <taxon>Ascomycota</taxon>
        <taxon>Saccharomycotina</taxon>
        <taxon>Saccharomycetes</taxon>
        <taxon>Phaffomycetales</taxon>
        <taxon>Wickerhamomycetaceae</taxon>
        <taxon>Wickerhamomyces</taxon>
    </lineage>
</organism>